<evidence type="ECO:0000256" key="4">
    <source>
        <dbReference type="ARBA" id="ARBA00023159"/>
    </source>
</evidence>
<dbReference type="Proteomes" id="UP000295554">
    <property type="component" value="Unassembled WGS sequence"/>
</dbReference>
<dbReference type="Gene3D" id="3.40.190.290">
    <property type="match status" value="1"/>
</dbReference>
<dbReference type="EMBL" id="SMSE01000001">
    <property type="protein sequence ID" value="TDG15978.1"/>
    <property type="molecule type" value="Genomic_DNA"/>
</dbReference>
<dbReference type="Pfam" id="PF00126">
    <property type="entry name" value="HTH_1"/>
    <property type="match status" value="1"/>
</dbReference>
<evidence type="ECO:0000313" key="8">
    <source>
        <dbReference type="Proteomes" id="UP000295554"/>
    </source>
</evidence>
<keyword evidence="3" id="KW-0238">DNA-binding</keyword>
<gene>
    <name evidence="7" type="primary">nhaR</name>
    <name evidence="7" type="ORF">E2F43_07070</name>
</gene>
<accession>A0A4R5LXF5</accession>
<proteinExistence type="inferred from homology"/>
<keyword evidence="4" id="KW-0010">Activator</keyword>
<dbReference type="SUPFAM" id="SSF53850">
    <property type="entry name" value="Periplasmic binding protein-like II"/>
    <property type="match status" value="1"/>
</dbReference>
<organism evidence="7 8">
    <name type="scientific">Seongchinamella unica</name>
    <dbReference type="NCBI Taxonomy" id="2547392"/>
    <lineage>
        <taxon>Bacteria</taxon>
        <taxon>Pseudomonadati</taxon>
        <taxon>Pseudomonadota</taxon>
        <taxon>Gammaproteobacteria</taxon>
        <taxon>Cellvibrionales</taxon>
        <taxon>Halieaceae</taxon>
        <taxon>Seongchinamella</taxon>
    </lineage>
</organism>
<sequence>MRHLNYSHLQYFWTVANEGSIARASEVLHITPQTISGQLKLLDEAVGEPLFQRVGRGLELTDTGSLVKQYADDIFTLGGELAQVVRGRQAASQVLNVGIVHSIAKLISYRVLHPVVAADSGMRLSCVEGDLDELLADLSVHRLDLVLSDRRMPVNTSVKAYNHSLGDSPIALFCKPTAIRRYKTDFPQTLHGAPMLMPGRGSAMRRELDDWFERMKIEPRIVAEFDDSALLKMFGAGDAGVFPAPHAIAPEIERMYSARVIGMADGVRETYLAISPERRLKNPAVLAVIERAREQLFPAA</sequence>
<dbReference type="Gene3D" id="1.10.10.10">
    <property type="entry name" value="Winged helix-like DNA-binding domain superfamily/Winged helix DNA-binding domain"/>
    <property type="match status" value="1"/>
</dbReference>
<evidence type="ECO:0000256" key="5">
    <source>
        <dbReference type="ARBA" id="ARBA00023163"/>
    </source>
</evidence>
<dbReference type="InterPro" id="IPR005119">
    <property type="entry name" value="LysR_subst-bd"/>
</dbReference>
<evidence type="ECO:0000259" key="6">
    <source>
        <dbReference type="PROSITE" id="PS50931"/>
    </source>
</evidence>
<keyword evidence="5" id="KW-0804">Transcription</keyword>
<dbReference type="OrthoDB" id="464481at2"/>
<dbReference type="PROSITE" id="PS50931">
    <property type="entry name" value="HTH_LYSR"/>
    <property type="match status" value="1"/>
</dbReference>
<feature type="domain" description="HTH lysR-type" evidence="6">
    <location>
        <begin position="4"/>
        <end position="61"/>
    </location>
</feature>
<evidence type="ECO:0000256" key="1">
    <source>
        <dbReference type="ARBA" id="ARBA00009437"/>
    </source>
</evidence>
<dbReference type="Pfam" id="PF03466">
    <property type="entry name" value="LysR_substrate"/>
    <property type="match status" value="1"/>
</dbReference>
<dbReference type="PANTHER" id="PTHR30293:SF2">
    <property type="entry name" value="TRANSCRIPTIONAL ACTIVATOR PROTEIN NHAR"/>
    <property type="match status" value="1"/>
</dbReference>
<dbReference type="RefSeq" id="WP_133210964.1">
    <property type="nucleotide sequence ID" value="NZ_SMSE01000001.1"/>
</dbReference>
<evidence type="ECO:0000313" key="7">
    <source>
        <dbReference type="EMBL" id="TDG15978.1"/>
    </source>
</evidence>
<dbReference type="SUPFAM" id="SSF46785">
    <property type="entry name" value="Winged helix' DNA-binding domain"/>
    <property type="match status" value="1"/>
</dbReference>
<evidence type="ECO:0000256" key="3">
    <source>
        <dbReference type="ARBA" id="ARBA00023125"/>
    </source>
</evidence>
<comment type="similarity">
    <text evidence="1">Belongs to the LysR transcriptional regulatory family.</text>
</comment>
<dbReference type="GO" id="GO:0003700">
    <property type="term" value="F:DNA-binding transcription factor activity"/>
    <property type="evidence" value="ECO:0007669"/>
    <property type="project" value="InterPro"/>
</dbReference>
<dbReference type="PANTHER" id="PTHR30293">
    <property type="entry name" value="TRANSCRIPTIONAL REGULATORY PROTEIN NAC-RELATED"/>
    <property type="match status" value="1"/>
</dbReference>
<protein>
    <submittedName>
        <fullName evidence="7">Transcriptional activator NhaR</fullName>
    </submittedName>
</protein>
<dbReference type="InterPro" id="IPR036388">
    <property type="entry name" value="WH-like_DNA-bd_sf"/>
</dbReference>
<keyword evidence="2" id="KW-0805">Transcription regulation</keyword>
<dbReference type="GO" id="GO:0003677">
    <property type="term" value="F:DNA binding"/>
    <property type="evidence" value="ECO:0007669"/>
    <property type="project" value="UniProtKB-KW"/>
</dbReference>
<comment type="caution">
    <text evidence="7">The sequence shown here is derived from an EMBL/GenBank/DDBJ whole genome shotgun (WGS) entry which is preliminary data.</text>
</comment>
<name>A0A4R5LXF5_9GAMM</name>
<reference evidence="7 8" key="1">
    <citation type="submission" date="2019-03" db="EMBL/GenBank/DDBJ databases">
        <title>Seongchinamella monodicae gen. nov., sp. nov., a novel member of the Gammaproteobacteria isolated from a tidal mudflat of beach.</title>
        <authorList>
            <person name="Yang H.G."/>
            <person name="Kang J.W."/>
            <person name="Lee S.D."/>
        </authorList>
    </citation>
    <scope>NUCLEOTIDE SEQUENCE [LARGE SCALE GENOMIC DNA]</scope>
    <source>
        <strain evidence="7 8">GH4-78</strain>
    </source>
</reference>
<dbReference type="InterPro" id="IPR000847">
    <property type="entry name" value="LysR_HTH_N"/>
</dbReference>
<keyword evidence="8" id="KW-1185">Reference proteome</keyword>
<dbReference type="AlphaFoldDB" id="A0A4R5LXF5"/>
<dbReference type="GO" id="GO:2000142">
    <property type="term" value="P:regulation of DNA-templated transcription initiation"/>
    <property type="evidence" value="ECO:0007669"/>
    <property type="project" value="TreeGrafter"/>
</dbReference>
<evidence type="ECO:0000256" key="2">
    <source>
        <dbReference type="ARBA" id="ARBA00023015"/>
    </source>
</evidence>
<dbReference type="NCBIfam" id="NF008284">
    <property type="entry name" value="PRK11062.1"/>
    <property type="match status" value="1"/>
</dbReference>
<dbReference type="InterPro" id="IPR036390">
    <property type="entry name" value="WH_DNA-bd_sf"/>
</dbReference>